<gene>
    <name evidence="1" type="ORF">LT85_p037</name>
</gene>
<keyword evidence="2" id="KW-1185">Reference proteome</keyword>
<dbReference type="OrthoDB" id="9156244at2"/>
<dbReference type="KEGG" id="care:LT85_p037"/>
<dbReference type="HOGENOM" id="CLU_1821314_0_0_4"/>
<dbReference type="AlphaFoldDB" id="A0A0A1FI08"/>
<dbReference type="Proteomes" id="UP000030302">
    <property type="component" value="Plasmid unnamed"/>
</dbReference>
<proteinExistence type="predicted"/>
<evidence type="ECO:0000313" key="1">
    <source>
        <dbReference type="EMBL" id="AIY44216.1"/>
    </source>
</evidence>
<name>A0A0A1FI08_9BURK</name>
<protein>
    <submittedName>
        <fullName evidence="1">Uncharacterized protein</fullName>
    </submittedName>
</protein>
<dbReference type="RefSeq" id="WP_156117694.1">
    <property type="nucleotide sequence ID" value="NZ_CP009963.1"/>
</dbReference>
<dbReference type="EMBL" id="CP009963">
    <property type="protein sequence ID" value="AIY44216.1"/>
    <property type="molecule type" value="Genomic_DNA"/>
</dbReference>
<evidence type="ECO:0000313" key="2">
    <source>
        <dbReference type="Proteomes" id="UP000030302"/>
    </source>
</evidence>
<keyword evidence="1" id="KW-0614">Plasmid</keyword>
<accession>A0A0A1FI08</accession>
<reference evidence="2" key="1">
    <citation type="journal article" date="2014" name="Soil Biol. Biochem.">
        <title>Structure and function of bacterial communities in ageing soils: Insights from the Mendocino ecological staircase.</title>
        <authorList>
            <person name="Uroz S."/>
            <person name="Tech J.J."/>
            <person name="Sawaya N.A."/>
            <person name="Frey-Klett P."/>
            <person name="Leveau J.H.J."/>
        </authorList>
    </citation>
    <scope>NUCLEOTIDE SEQUENCE [LARGE SCALE GENOMIC DNA]</scope>
    <source>
        <strain evidence="2">Cal35</strain>
        <plasmid evidence="2">unnamed</plasmid>
    </source>
</reference>
<sequence>MKTIPPSRPITSLGSGILFRAIVSLPVVMADDSRVMQDRIVFFESPSRLEPGLRLEKLLAAIWCRDTENWCERGYIYNIDSVNGLFDRAFGDESTGELRLFETGSGGEVTPAVGPDRIHYARENEVDLFVTPRVAGRLRELLDAIEILYAAEPARKKKANNDL</sequence>
<organism evidence="1 2">
    <name type="scientific">Collimonas arenae</name>
    <dbReference type="NCBI Taxonomy" id="279058"/>
    <lineage>
        <taxon>Bacteria</taxon>
        <taxon>Pseudomonadati</taxon>
        <taxon>Pseudomonadota</taxon>
        <taxon>Betaproteobacteria</taxon>
        <taxon>Burkholderiales</taxon>
        <taxon>Oxalobacteraceae</taxon>
        <taxon>Collimonas</taxon>
    </lineage>
</organism>
<geneLocation type="plasmid" evidence="1 2">
    <name>unnamed</name>
</geneLocation>